<sequence length="453" mass="49350">MSASVQFSNDVMTVPDGAALSNSICALSMSPADPRARTYHGRGGAVTLVMGPLEYNQMLDKYLLFTPGPVNVAETLRTAICKEDICHREPDFDALLGSIEHKLISLFQIKNRARYRAVVITGSGTAANEAILSSVVGKGAILILSNGEFGERLHKTSLIHNKRTHLLEVPWGTPFDPAQIAAYLAAHKIDVVAMVHHETCSGMLNPLAEIGALAKTAGALFAVDGVSSVGAEVIDMEACNIAFVSSSSSKAIGSYPGLSFVVGRKKHFKALKRHAAKTTYLNLATFYAFLKRHSQTPNTPAVPLFYALDQALTDILRIGVIKRYARIKARADLLRDGMRRLNLDFLIEEADMCSILTTVRVPPSICVHDLRDRLREKSIIIYEGKGCFAGKVFQVGNIGELSDYDIRFFLSALKDVLLTLQAEAAELVAPVQSKRTTLVMLPTPDRLRAKVVS</sequence>
<protein>
    <submittedName>
        <fullName evidence="6">2-aminoethylphosphonate-pyruvate transaminase</fullName>
    </submittedName>
</protein>
<evidence type="ECO:0000256" key="3">
    <source>
        <dbReference type="ARBA" id="ARBA00022679"/>
    </source>
</evidence>
<dbReference type="EMBL" id="FQUV01000005">
    <property type="protein sequence ID" value="SHF29600.1"/>
    <property type="molecule type" value="Genomic_DNA"/>
</dbReference>
<dbReference type="Gene3D" id="3.40.640.10">
    <property type="entry name" value="Type I PLP-dependent aspartate aminotransferase-like (Major domain)"/>
    <property type="match status" value="1"/>
</dbReference>
<accession>A0A1M5AH06</accession>
<organism evidence="6 7">
    <name type="scientific">Litoreibacter ascidiaceicola</name>
    <dbReference type="NCBI Taxonomy" id="1486859"/>
    <lineage>
        <taxon>Bacteria</taxon>
        <taxon>Pseudomonadati</taxon>
        <taxon>Pseudomonadota</taxon>
        <taxon>Alphaproteobacteria</taxon>
        <taxon>Rhodobacterales</taxon>
        <taxon>Roseobacteraceae</taxon>
        <taxon>Litoreibacter</taxon>
    </lineage>
</organism>
<dbReference type="Pfam" id="PF00266">
    <property type="entry name" value="Aminotran_5"/>
    <property type="match status" value="1"/>
</dbReference>
<evidence type="ECO:0000256" key="1">
    <source>
        <dbReference type="ARBA" id="ARBA00001933"/>
    </source>
</evidence>
<reference evidence="7" key="1">
    <citation type="submission" date="2016-11" db="EMBL/GenBank/DDBJ databases">
        <authorList>
            <person name="Varghese N."/>
            <person name="Submissions S."/>
        </authorList>
    </citation>
    <scope>NUCLEOTIDE SEQUENCE [LARGE SCALE GENOMIC DNA]</scope>
    <source>
        <strain evidence="7">DSM 100566</strain>
    </source>
</reference>
<evidence type="ECO:0000313" key="7">
    <source>
        <dbReference type="Proteomes" id="UP000184144"/>
    </source>
</evidence>
<dbReference type="GO" id="GO:0008483">
    <property type="term" value="F:transaminase activity"/>
    <property type="evidence" value="ECO:0007669"/>
    <property type="project" value="UniProtKB-KW"/>
</dbReference>
<dbReference type="PANTHER" id="PTHR42778">
    <property type="entry name" value="2-AMINOETHYLPHOSPHONATE--PYRUVATE TRANSAMINASE"/>
    <property type="match status" value="1"/>
</dbReference>
<feature type="domain" description="Aminotransferase class V" evidence="5">
    <location>
        <begin position="116"/>
        <end position="388"/>
    </location>
</feature>
<keyword evidence="6" id="KW-0670">Pyruvate</keyword>
<evidence type="ECO:0000259" key="5">
    <source>
        <dbReference type="Pfam" id="PF00266"/>
    </source>
</evidence>
<gene>
    <name evidence="6" type="ORF">SAMN05444273_10535</name>
</gene>
<evidence type="ECO:0000313" key="6">
    <source>
        <dbReference type="EMBL" id="SHF29600.1"/>
    </source>
</evidence>
<keyword evidence="3" id="KW-0808">Transferase</keyword>
<dbReference type="Proteomes" id="UP000184144">
    <property type="component" value="Unassembled WGS sequence"/>
</dbReference>
<dbReference type="AlphaFoldDB" id="A0A1M5AH06"/>
<evidence type="ECO:0000256" key="2">
    <source>
        <dbReference type="ARBA" id="ARBA00022576"/>
    </source>
</evidence>
<keyword evidence="2" id="KW-0032">Aminotransferase</keyword>
<name>A0A1M5AH06_9RHOB</name>
<dbReference type="STRING" id="1486859.SAMN05444273_10535"/>
<dbReference type="InterPro" id="IPR015422">
    <property type="entry name" value="PyrdxlP-dep_Trfase_small"/>
</dbReference>
<dbReference type="SUPFAM" id="SSF53383">
    <property type="entry name" value="PLP-dependent transferases"/>
    <property type="match status" value="1"/>
</dbReference>
<dbReference type="PANTHER" id="PTHR42778:SF1">
    <property type="entry name" value="2-AMINOETHYLPHOSPHONATE--PYRUVATE TRANSAMINASE"/>
    <property type="match status" value="1"/>
</dbReference>
<dbReference type="Gene3D" id="3.90.1150.10">
    <property type="entry name" value="Aspartate Aminotransferase, domain 1"/>
    <property type="match status" value="1"/>
</dbReference>
<keyword evidence="7" id="KW-1185">Reference proteome</keyword>
<comment type="cofactor">
    <cofactor evidence="1">
        <name>pyridoxal 5'-phosphate</name>
        <dbReference type="ChEBI" id="CHEBI:597326"/>
    </cofactor>
</comment>
<proteinExistence type="predicted"/>
<evidence type="ECO:0000256" key="4">
    <source>
        <dbReference type="ARBA" id="ARBA00022898"/>
    </source>
</evidence>
<keyword evidence="4" id="KW-0663">Pyridoxal phosphate</keyword>
<dbReference type="InterPro" id="IPR000192">
    <property type="entry name" value="Aminotrans_V_dom"/>
</dbReference>
<dbReference type="InterPro" id="IPR015424">
    <property type="entry name" value="PyrdxlP-dep_Trfase"/>
</dbReference>
<dbReference type="InterPro" id="IPR015421">
    <property type="entry name" value="PyrdxlP-dep_Trfase_major"/>
</dbReference>